<evidence type="ECO:0000313" key="3">
    <source>
        <dbReference type="EMBL" id="QFQ12285.1"/>
    </source>
</evidence>
<dbReference type="Gene3D" id="1.10.1330.10">
    <property type="entry name" value="Dockerin domain"/>
    <property type="match status" value="1"/>
</dbReference>
<keyword evidence="1" id="KW-0732">Signal</keyword>
<feature type="chain" id="PRO_5024358711" description="Dockerin domain-containing protein" evidence="1">
    <location>
        <begin position="20"/>
        <end position="123"/>
    </location>
</feature>
<dbReference type="InterPro" id="IPR018247">
    <property type="entry name" value="EF_Hand_1_Ca_BS"/>
</dbReference>
<dbReference type="InterPro" id="IPR016134">
    <property type="entry name" value="Dockerin_dom"/>
</dbReference>
<accession>A0A5P8E5K4</accession>
<dbReference type="InterPro" id="IPR002105">
    <property type="entry name" value="Dockerin_1_rpt"/>
</dbReference>
<evidence type="ECO:0000259" key="2">
    <source>
        <dbReference type="PROSITE" id="PS51766"/>
    </source>
</evidence>
<proteinExistence type="predicted"/>
<dbReference type="EMBL" id="CP033459">
    <property type="protein sequence ID" value="QFQ12285.1"/>
    <property type="molecule type" value="Genomic_DNA"/>
</dbReference>
<sequence length="123" mass="13151">MKRILLFICVLCCCTLASANDSNSRNNDSGRYLGDCNNDGNVDVTDVTMMVNFILNGSPTTTSSYAYDFTAYNTNKDTTEEIDVSDVTALVNLILNGTLELTAPTELPIKPGVGSGTALSPKK</sequence>
<organism evidence="3 4">
    <name type="scientific">Pseudoprevotella muciniphila</name>
    <dbReference type="NCBI Taxonomy" id="2133944"/>
    <lineage>
        <taxon>Bacteria</taxon>
        <taxon>Pseudomonadati</taxon>
        <taxon>Bacteroidota</taxon>
        <taxon>Bacteroidia</taxon>
        <taxon>Bacteroidales</taxon>
        <taxon>Prevotellaceae</taxon>
        <taxon>Pseudoprevotella</taxon>
    </lineage>
</organism>
<dbReference type="InterPro" id="IPR036439">
    <property type="entry name" value="Dockerin_dom_sf"/>
</dbReference>
<feature type="signal peptide" evidence="1">
    <location>
        <begin position="1"/>
        <end position="19"/>
    </location>
</feature>
<dbReference type="GO" id="GO:0000272">
    <property type="term" value="P:polysaccharide catabolic process"/>
    <property type="evidence" value="ECO:0007669"/>
    <property type="project" value="InterPro"/>
</dbReference>
<reference evidence="3 4" key="1">
    <citation type="submission" date="2018-11" db="EMBL/GenBank/DDBJ databases">
        <authorList>
            <person name="Na S.W."/>
            <person name="Baik M."/>
        </authorList>
    </citation>
    <scope>NUCLEOTIDE SEQUENCE [LARGE SCALE GENOMIC DNA]</scope>
    <source>
        <strain evidence="3 4">E39</strain>
    </source>
</reference>
<gene>
    <name evidence="3" type="ORF">C7Y71_004230</name>
</gene>
<keyword evidence="4" id="KW-1185">Reference proteome</keyword>
<dbReference type="KEGG" id="alq:C7Y71_004230"/>
<dbReference type="SUPFAM" id="SSF63446">
    <property type="entry name" value="Type I dockerin domain"/>
    <property type="match status" value="1"/>
</dbReference>
<dbReference type="Proteomes" id="UP000249375">
    <property type="component" value="Chromosome"/>
</dbReference>
<protein>
    <recommendedName>
        <fullName evidence="2">Dockerin domain-containing protein</fullName>
    </recommendedName>
</protein>
<dbReference type="RefSeq" id="WP_111898465.1">
    <property type="nucleotide sequence ID" value="NZ_CP033459.1"/>
</dbReference>
<dbReference type="Pfam" id="PF00404">
    <property type="entry name" value="Dockerin_1"/>
    <property type="match status" value="1"/>
</dbReference>
<dbReference type="AlphaFoldDB" id="A0A5P8E5K4"/>
<dbReference type="GO" id="GO:0004553">
    <property type="term" value="F:hydrolase activity, hydrolyzing O-glycosyl compounds"/>
    <property type="evidence" value="ECO:0007669"/>
    <property type="project" value="InterPro"/>
</dbReference>
<evidence type="ECO:0000313" key="4">
    <source>
        <dbReference type="Proteomes" id="UP000249375"/>
    </source>
</evidence>
<name>A0A5P8E5K4_9BACT</name>
<feature type="domain" description="Dockerin" evidence="2">
    <location>
        <begin position="29"/>
        <end position="103"/>
    </location>
</feature>
<evidence type="ECO:0000256" key="1">
    <source>
        <dbReference type="SAM" id="SignalP"/>
    </source>
</evidence>
<dbReference type="PROSITE" id="PS51766">
    <property type="entry name" value="DOCKERIN"/>
    <property type="match status" value="1"/>
</dbReference>
<dbReference type="PROSITE" id="PS00018">
    <property type="entry name" value="EF_HAND_1"/>
    <property type="match status" value="1"/>
</dbReference>